<dbReference type="AlphaFoldDB" id="A0A4Y2MRN7"/>
<protein>
    <submittedName>
        <fullName evidence="1">Uncharacterized protein</fullName>
    </submittedName>
</protein>
<evidence type="ECO:0000313" key="2">
    <source>
        <dbReference type="Proteomes" id="UP000499080"/>
    </source>
</evidence>
<accession>A0A4Y2MRN7</accession>
<organism evidence="1 2">
    <name type="scientific">Araneus ventricosus</name>
    <name type="common">Orbweaver spider</name>
    <name type="synonym">Epeira ventricosa</name>
    <dbReference type="NCBI Taxonomy" id="182803"/>
    <lineage>
        <taxon>Eukaryota</taxon>
        <taxon>Metazoa</taxon>
        <taxon>Ecdysozoa</taxon>
        <taxon>Arthropoda</taxon>
        <taxon>Chelicerata</taxon>
        <taxon>Arachnida</taxon>
        <taxon>Araneae</taxon>
        <taxon>Araneomorphae</taxon>
        <taxon>Entelegynae</taxon>
        <taxon>Araneoidea</taxon>
        <taxon>Araneidae</taxon>
        <taxon>Araneus</taxon>
    </lineage>
</organism>
<keyword evidence="2" id="KW-1185">Reference proteome</keyword>
<proteinExistence type="predicted"/>
<gene>
    <name evidence="1" type="ORF">AVEN_145632_1</name>
</gene>
<name>A0A4Y2MRN7_ARAVE</name>
<comment type="caution">
    <text evidence="1">The sequence shown here is derived from an EMBL/GenBank/DDBJ whole genome shotgun (WGS) entry which is preliminary data.</text>
</comment>
<evidence type="ECO:0000313" key="1">
    <source>
        <dbReference type="EMBL" id="GBN29363.1"/>
    </source>
</evidence>
<dbReference type="EMBL" id="BGPR01007764">
    <property type="protein sequence ID" value="GBN29363.1"/>
    <property type="molecule type" value="Genomic_DNA"/>
</dbReference>
<reference evidence="1 2" key="1">
    <citation type="journal article" date="2019" name="Sci. Rep.">
        <title>Orb-weaving spider Araneus ventricosus genome elucidates the spidroin gene catalogue.</title>
        <authorList>
            <person name="Kono N."/>
            <person name="Nakamura H."/>
            <person name="Ohtoshi R."/>
            <person name="Moran D.A.P."/>
            <person name="Shinohara A."/>
            <person name="Yoshida Y."/>
            <person name="Fujiwara M."/>
            <person name="Mori M."/>
            <person name="Tomita M."/>
            <person name="Arakawa K."/>
        </authorList>
    </citation>
    <scope>NUCLEOTIDE SEQUENCE [LARGE SCALE GENOMIC DNA]</scope>
</reference>
<dbReference type="Proteomes" id="UP000499080">
    <property type="component" value="Unassembled WGS sequence"/>
</dbReference>
<sequence>MYLNVITDYVRPVRYHIGRLHDVGNQSIGQYLSVHKDSFSNQPTNRRLEEMVAVDWRKMKKFKDSQLGHHGHMHTGSQSILSIGVQFVEVRVCARHSSEVCKEKVMHSSNTRPGGFDFTSKMH</sequence>